<keyword evidence="3" id="KW-0378">Hydrolase</keyword>
<proteinExistence type="inferred from homology"/>
<dbReference type="InterPro" id="IPR020422">
    <property type="entry name" value="TYR_PHOSPHATASE_DUAL_dom"/>
</dbReference>
<sequence length="241" mass="26875">MDLLHVPTVSAVGAVSGLFVSDRFAAQSVFNIKSHNIVRILSLVPPEEVPRFDRSEGKQDVAVEIRNINIDDDPMEDILMHLKDACDWIQSGLDQRSADGSNGQTGVLVHRQQGISRSGSFIVAYLMRKFQLPYSDALSLARVLRPIICPNKGFEDQLRVWEQCRYDIHAGGHTDSAETKKTKAPYEAWKAKRDNTFKKSVEGINKNRASSVARLAAHVGKRRHAEENLDREGSLGGQREA</sequence>
<keyword evidence="4" id="KW-0904">Protein phosphatase</keyword>
<dbReference type="Pfam" id="PF00782">
    <property type="entry name" value="DSPc"/>
    <property type="match status" value="1"/>
</dbReference>
<comment type="similarity">
    <text evidence="1">Belongs to the protein-tyrosine phosphatase family. Non-receptor class dual specificity subfamily.</text>
</comment>
<accession>A0A2B7XAC4</accession>
<evidence type="ECO:0000256" key="5">
    <source>
        <dbReference type="SAM" id="MobiDB-lite"/>
    </source>
</evidence>
<dbReference type="InterPro" id="IPR000387">
    <property type="entry name" value="Tyr_Pase_dom"/>
</dbReference>
<feature type="domain" description="Tyrosine specific protein phosphatases" evidence="7">
    <location>
        <begin position="83"/>
        <end position="146"/>
    </location>
</feature>
<dbReference type="Proteomes" id="UP000223968">
    <property type="component" value="Unassembled WGS sequence"/>
</dbReference>
<dbReference type="AlphaFoldDB" id="A0A2B7XAC4"/>
<protein>
    <recommendedName>
        <fullName evidence="2">protein-tyrosine-phosphatase</fullName>
        <ecNumber evidence="2">3.1.3.48</ecNumber>
    </recommendedName>
</protein>
<evidence type="ECO:0000256" key="1">
    <source>
        <dbReference type="ARBA" id="ARBA00008601"/>
    </source>
</evidence>
<dbReference type="PANTHER" id="PTHR45848:SF4">
    <property type="entry name" value="DUAL SPECIFICITY PROTEIN PHOSPHATASE 12"/>
    <property type="match status" value="1"/>
</dbReference>
<dbReference type="EMBL" id="PDNB01000124">
    <property type="protein sequence ID" value="PGH05598.1"/>
    <property type="molecule type" value="Genomic_DNA"/>
</dbReference>
<dbReference type="PANTHER" id="PTHR45848">
    <property type="entry name" value="DUAL SPECIFICITY PROTEIN PHOSPHATASE 12 FAMILY MEMBER"/>
    <property type="match status" value="1"/>
</dbReference>
<dbReference type="CDD" id="cd14498">
    <property type="entry name" value="DSP"/>
    <property type="match status" value="1"/>
</dbReference>
<keyword evidence="9" id="KW-1185">Reference proteome</keyword>
<feature type="compositionally biased region" description="Basic and acidic residues" evidence="5">
    <location>
        <begin position="224"/>
        <end position="241"/>
    </location>
</feature>
<reference evidence="8 9" key="1">
    <citation type="submission" date="2017-10" db="EMBL/GenBank/DDBJ databases">
        <title>Comparative genomics in systemic dimorphic fungi from Ajellomycetaceae.</title>
        <authorList>
            <person name="Munoz J.F."/>
            <person name="Mcewen J.G."/>
            <person name="Clay O.K."/>
            <person name="Cuomo C.A."/>
        </authorList>
    </citation>
    <scope>NUCLEOTIDE SEQUENCE [LARGE SCALE GENOMIC DNA]</scope>
    <source>
        <strain evidence="8 9">UAMH5409</strain>
    </source>
</reference>
<dbReference type="OrthoDB" id="10252009at2759"/>
<evidence type="ECO:0000259" key="7">
    <source>
        <dbReference type="PROSITE" id="PS50056"/>
    </source>
</evidence>
<dbReference type="SMART" id="SM00195">
    <property type="entry name" value="DSPc"/>
    <property type="match status" value="1"/>
</dbReference>
<name>A0A2B7XAC4_9EURO</name>
<dbReference type="STRING" id="1447875.A0A2B7XAC4"/>
<dbReference type="PROSITE" id="PS50056">
    <property type="entry name" value="TYR_PHOSPHATASE_2"/>
    <property type="match status" value="1"/>
</dbReference>
<dbReference type="EC" id="3.1.3.48" evidence="2"/>
<evidence type="ECO:0000256" key="2">
    <source>
        <dbReference type="ARBA" id="ARBA00013064"/>
    </source>
</evidence>
<dbReference type="GO" id="GO:0008138">
    <property type="term" value="F:protein tyrosine/serine/threonine phosphatase activity"/>
    <property type="evidence" value="ECO:0007669"/>
    <property type="project" value="TreeGrafter"/>
</dbReference>
<evidence type="ECO:0000259" key="6">
    <source>
        <dbReference type="PROSITE" id="PS50054"/>
    </source>
</evidence>
<dbReference type="PROSITE" id="PS50054">
    <property type="entry name" value="TYR_PHOSPHATASE_DUAL"/>
    <property type="match status" value="1"/>
</dbReference>
<feature type="region of interest" description="Disordered" evidence="5">
    <location>
        <begin position="215"/>
        <end position="241"/>
    </location>
</feature>
<dbReference type="SUPFAM" id="SSF52799">
    <property type="entry name" value="(Phosphotyrosine protein) phosphatases II"/>
    <property type="match status" value="1"/>
</dbReference>
<dbReference type="InterPro" id="IPR000340">
    <property type="entry name" value="Dual-sp_phosphatase_cat-dom"/>
</dbReference>
<dbReference type="Gene3D" id="3.90.190.10">
    <property type="entry name" value="Protein tyrosine phosphatase superfamily"/>
    <property type="match status" value="1"/>
</dbReference>
<comment type="caution">
    <text evidence="8">The sequence shown here is derived from an EMBL/GenBank/DDBJ whole genome shotgun (WGS) entry which is preliminary data.</text>
</comment>
<gene>
    <name evidence="8" type="ORF">AJ79_06765</name>
</gene>
<feature type="domain" description="Tyrosine-protein phosphatase" evidence="6">
    <location>
        <begin position="10"/>
        <end position="167"/>
    </location>
</feature>
<evidence type="ECO:0000256" key="4">
    <source>
        <dbReference type="ARBA" id="ARBA00022912"/>
    </source>
</evidence>
<dbReference type="InterPro" id="IPR029021">
    <property type="entry name" value="Prot-tyrosine_phosphatase-like"/>
</dbReference>
<evidence type="ECO:0000313" key="8">
    <source>
        <dbReference type="EMBL" id="PGH05598.1"/>
    </source>
</evidence>
<evidence type="ECO:0000256" key="3">
    <source>
        <dbReference type="ARBA" id="ARBA00022801"/>
    </source>
</evidence>
<organism evidence="8 9">
    <name type="scientific">Helicocarpus griseus UAMH5409</name>
    <dbReference type="NCBI Taxonomy" id="1447875"/>
    <lineage>
        <taxon>Eukaryota</taxon>
        <taxon>Fungi</taxon>
        <taxon>Dikarya</taxon>
        <taxon>Ascomycota</taxon>
        <taxon>Pezizomycotina</taxon>
        <taxon>Eurotiomycetes</taxon>
        <taxon>Eurotiomycetidae</taxon>
        <taxon>Onygenales</taxon>
        <taxon>Ajellomycetaceae</taxon>
        <taxon>Helicocarpus</taxon>
    </lineage>
</organism>
<evidence type="ECO:0000313" key="9">
    <source>
        <dbReference type="Proteomes" id="UP000223968"/>
    </source>
</evidence>
<dbReference type="GO" id="GO:0004725">
    <property type="term" value="F:protein tyrosine phosphatase activity"/>
    <property type="evidence" value="ECO:0007669"/>
    <property type="project" value="UniProtKB-EC"/>
</dbReference>